<dbReference type="GO" id="GO:0000981">
    <property type="term" value="F:DNA-binding transcription factor activity, RNA polymerase II-specific"/>
    <property type="evidence" value="ECO:0007669"/>
    <property type="project" value="TreeGrafter"/>
</dbReference>
<evidence type="ECO:0000256" key="5">
    <source>
        <dbReference type="ARBA" id="ARBA00022833"/>
    </source>
</evidence>
<evidence type="ECO:0000256" key="3">
    <source>
        <dbReference type="ARBA" id="ARBA00022737"/>
    </source>
</evidence>
<accession>A0A7L1C1B0</accession>
<keyword evidence="6" id="KW-0539">Nucleus</keyword>
<feature type="non-terminal residue" evidence="9">
    <location>
        <position position="1"/>
    </location>
</feature>
<dbReference type="PROSITE" id="PS00028">
    <property type="entry name" value="ZINC_FINGER_C2H2_1"/>
    <property type="match status" value="1"/>
</dbReference>
<evidence type="ECO:0000256" key="6">
    <source>
        <dbReference type="ARBA" id="ARBA00023242"/>
    </source>
</evidence>
<dbReference type="GO" id="GO:0005634">
    <property type="term" value="C:nucleus"/>
    <property type="evidence" value="ECO:0007669"/>
    <property type="project" value="UniProtKB-SubCell"/>
</dbReference>
<evidence type="ECO:0000256" key="1">
    <source>
        <dbReference type="ARBA" id="ARBA00004123"/>
    </source>
</evidence>
<dbReference type="Proteomes" id="UP000534634">
    <property type="component" value="Unassembled WGS sequence"/>
</dbReference>
<evidence type="ECO:0000313" key="9">
    <source>
        <dbReference type="EMBL" id="NXM58875.1"/>
    </source>
</evidence>
<organism evidence="9 10">
    <name type="scientific">Illadopsis cleaveri</name>
    <name type="common">blackcap illadopsis</name>
    <dbReference type="NCBI Taxonomy" id="201329"/>
    <lineage>
        <taxon>Eukaryota</taxon>
        <taxon>Metazoa</taxon>
        <taxon>Chordata</taxon>
        <taxon>Craniata</taxon>
        <taxon>Vertebrata</taxon>
        <taxon>Euteleostomi</taxon>
        <taxon>Archelosauria</taxon>
        <taxon>Archosauria</taxon>
        <taxon>Dinosauria</taxon>
        <taxon>Saurischia</taxon>
        <taxon>Theropoda</taxon>
        <taxon>Coelurosauria</taxon>
        <taxon>Aves</taxon>
        <taxon>Neognathae</taxon>
        <taxon>Neoaves</taxon>
        <taxon>Telluraves</taxon>
        <taxon>Australaves</taxon>
        <taxon>Passeriformes</taxon>
        <taxon>Sylvioidea</taxon>
        <taxon>Timaliidae</taxon>
        <taxon>Illadopsis</taxon>
    </lineage>
</organism>
<dbReference type="EMBL" id="VXBB01013017">
    <property type="protein sequence ID" value="NXM58875.1"/>
    <property type="molecule type" value="Genomic_DNA"/>
</dbReference>
<gene>
    <name evidence="9" type="primary">Znf132</name>
    <name evidence="9" type="ORF">ILLCLE_R15395</name>
</gene>
<dbReference type="SUPFAM" id="SSF57667">
    <property type="entry name" value="beta-beta-alpha zinc fingers"/>
    <property type="match status" value="1"/>
</dbReference>
<dbReference type="InterPro" id="IPR013087">
    <property type="entry name" value="Znf_C2H2_type"/>
</dbReference>
<comment type="subcellular location">
    <subcellularLocation>
        <location evidence="1">Nucleus</location>
    </subcellularLocation>
</comment>
<name>A0A7L1C1B0_9PASS</name>
<dbReference type="GO" id="GO:0000978">
    <property type="term" value="F:RNA polymerase II cis-regulatory region sequence-specific DNA binding"/>
    <property type="evidence" value="ECO:0007669"/>
    <property type="project" value="TreeGrafter"/>
</dbReference>
<dbReference type="FunFam" id="3.30.160.60:FF:000478">
    <property type="entry name" value="Zinc finger protein 133"/>
    <property type="match status" value="1"/>
</dbReference>
<proteinExistence type="predicted"/>
<evidence type="ECO:0000313" key="10">
    <source>
        <dbReference type="Proteomes" id="UP000534634"/>
    </source>
</evidence>
<evidence type="ECO:0000259" key="8">
    <source>
        <dbReference type="PROSITE" id="PS50157"/>
    </source>
</evidence>
<protein>
    <submittedName>
        <fullName evidence="9">ZN132 protein</fullName>
    </submittedName>
</protein>
<evidence type="ECO:0000256" key="4">
    <source>
        <dbReference type="ARBA" id="ARBA00022771"/>
    </source>
</evidence>
<dbReference type="PROSITE" id="PS50157">
    <property type="entry name" value="ZINC_FINGER_C2H2_2"/>
    <property type="match status" value="1"/>
</dbReference>
<feature type="non-terminal residue" evidence="9">
    <location>
        <position position="55"/>
    </location>
</feature>
<evidence type="ECO:0000256" key="7">
    <source>
        <dbReference type="PROSITE-ProRule" id="PRU00042"/>
    </source>
</evidence>
<keyword evidence="3" id="KW-0677">Repeat</keyword>
<keyword evidence="5" id="KW-0862">Zinc</keyword>
<comment type="caution">
    <text evidence="9">The sequence shown here is derived from an EMBL/GenBank/DDBJ whole genome shotgun (WGS) entry which is preliminary data.</text>
</comment>
<keyword evidence="10" id="KW-1185">Reference proteome</keyword>
<dbReference type="InterPro" id="IPR036236">
    <property type="entry name" value="Znf_C2H2_sf"/>
</dbReference>
<reference evidence="9 10" key="1">
    <citation type="submission" date="2019-09" db="EMBL/GenBank/DDBJ databases">
        <title>Bird 10,000 Genomes (B10K) Project - Family phase.</title>
        <authorList>
            <person name="Zhang G."/>
        </authorList>
    </citation>
    <scope>NUCLEOTIDE SEQUENCE [LARGE SCALE GENOMIC DNA]</scope>
    <source>
        <strain evidence="9">B10K-DU-002-01</strain>
        <tissue evidence="9">Muscle</tissue>
    </source>
</reference>
<dbReference type="PANTHER" id="PTHR23226">
    <property type="entry name" value="ZINC FINGER AND SCAN DOMAIN-CONTAINING"/>
    <property type="match status" value="1"/>
</dbReference>
<dbReference type="Gene3D" id="3.30.160.60">
    <property type="entry name" value="Classic Zinc Finger"/>
    <property type="match status" value="2"/>
</dbReference>
<keyword evidence="2" id="KW-0479">Metal-binding</keyword>
<dbReference type="GO" id="GO:0008270">
    <property type="term" value="F:zinc ion binding"/>
    <property type="evidence" value="ECO:0007669"/>
    <property type="project" value="UniProtKB-KW"/>
</dbReference>
<dbReference type="AlphaFoldDB" id="A0A7L1C1B0"/>
<feature type="domain" description="C2H2-type" evidence="8">
    <location>
        <begin position="17"/>
        <end position="44"/>
    </location>
</feature>
<keyword evidence="4 7" id="KW-0863">Zinc-finger</keyword>
<dbReference type="PANTHER" id="PTHR23226:SF416">
    <property type="entry name" value="FI01424P"/>
    <property type="match status" value="1"/>
</dbReference>
<sequence length="55" mass="6306">SSNLLPHQQIHSEKRPFRCSDCGKGFNRNSILITHWGIHTGERPYECPECGMSCF</sequence>
<evidence type="ECO:0000256" key="2">
    <source>
        <dbReference type="ARBA" id="ARBA00022723"/>
    </source>
</evidence>